<reference evidence="1 2" key="1">
    <citation type="submission" date="2024-03" db="EMBL/GenBank/DDBJ databases">
        <authorList>
            <person name="Martinez-Hernandez J."/>
        </authorList>
    </citation>
    <scope>NUCLEOTIDE SEQUENCE [LARGE SCALE GENOMIC DNA]</scope>
</reference>
<comment type="caution">
    <text evidence="1">The sequence shown here is derived from an EMBL/GenBank/DDBJ whole genome shotgun (WGS) entry which is preliminary data.</text>
</comment>
<keyword evidence="2" id="KW-1185">Reference proteome</keyword>
<evidence type="ECO:0000313" key="2">
    <source>
        <dbReference type="Proteomes" id="UP001497480"/>
    </source>
</evidence>
<dbReference type="AlphaFoldDB" id="A0AAV1XM45"/>
<dbReference type="EMBL" id="CAXHTB010000016">
    <property type="protein sequence ID" value="CAL0322744.1"/>
    <property type="molecule type" value="Genomic_DNA"/>
</dbReference>
<name>A0AAV1XM45_LUPLU</name>
<accession>A0AAV1XM45</accession>
<protein>
    <submittedName>
        <fullName evidence="1">Uncharacterized protein</fullName>
    </submittedName>
</protein>
<dbReference type="Proteomes" id="UP001497480">
    <property type="component" value="Unassembled WGS sequence"/>
</dbReference>
<proteinExistence type="predicted"/>
<sequence>MGLPQIPQSETAENVAAVGAVLDCSQQFSDRSPSCVDSSMNNVNSDGLAAYTLRSSLDDDFSKKTLSFDRSPLFASKSGQSVYIPASRVVGFESCQTSSFNDGSAEVSDANLHSFAFTYVAANDTEATGSLVRLPMIMAPLSTMLSPSHFKGYPEDNGSKNIEISSLVKNDNVGNTIEQDNKKANIGSKNNHTMPT</sequence>
<gene>
    <name evidence="1" type="ORF">LLUT_LOCUS23804</name>
</gene>
<evidence type="ECO:0000313" key="1">
    <source>
        <dbReference type="EMBL" id="CAL0322744.1"/>
    </source>
</evidence>
<organism evidence="1 2">
    <name type="scientific">Lupinus luteus</name>
    <name type="common">European yellow lupine</name>
    <dbReference type="NCBI Taxonomy" id="3873"/>
    <lineage>
        <taxon>Eukaryota</taxon>
        <taxon>Viridiplantae</taxon>
        <taxon>Streptophyta</taxon>
        <taxon>Embryophyta</taxon>
        <taxon>Tracheophyta</taxon>
        <taxon>Spermatophyta</taxon>
        <taxon>Magnoliopsida</taxon>
        <taxon>eudicotyledons</taxon>
        <taxon>Gunneridae</taxon>
        <taxon>Pentapetalae</taxon>
        <taxon>rosids</taxon>
        <taxon>fabids</taxon>
        <taxon>Fabales</taxon>
        <taxon>Fabaceae</taxon>
        <taxon>Papilionoideae</taxon>
        <taxon>50 kb inversion clade</taxon>
        <taxon>genistoids sensu lato</taxon>
        <taxon>core genistoids</taxon>
        <taxon>Genisteae</taxon>
        <taxon>Lupinus</taxon>
    </lineage>
</organism>